<dbReference type="PROSITE" id="PS50106">
    <property type="entry name" value="PDZ"/>
    <property type="match status" value="1"/>
</dbReference>
<feature type="region of interest" description="Disordered" evidence="1">
    <location>
        <begin position="331"/>
        <end position="351"/>
    </location>
</feature>
<evidence type="ECO:0000259" key="2">
    <source>
        <dbReference type="PROSITE" id="PS50106"/>
    </source>
</evidence>
<sequence>MAAQLHAPIDADQRQEFLINWNAGPLGVVLRPDAGHDASPVVAQLLPQPSVVKMAGVREGDVLISVNGTKTTHLGYEKVVRLLFKERLPMILHFRSPRSGRGRGRARSSSSTRNRATSRVPMLEEECYPKVPVEDKVSSSSRTKKREKKKKKEGTKTKGDDDVDEDNDDVRHKSRSTETGERRRQRKQYSVVWERGSLGLSFRAYSSSVNVPCVDFISASRGQGRGMDRICVNDVLVAINGEKTKALGVEKVLRWLHVVDKPVVLRFYASSNRVVLDSAHGLYADPFDAPYDETLMMQKRRLAVPQPEGEPAPRPPRRNNSVDHVVPAHYKTDRGPFCRSEDELQRSKGPRQYLRDYTTQFETQSPSEAQESPKYSRAFEIQAKQRRHSYGLISDYAGDRELVYEENDKVDIFDREPPMRARQFDVKSDARMMSHRHRQQEDAGRFYELNQAQLPPTRTRARSSAAQQQRALPESKSARSKVTVSAGAARPRLASHDSQVSNSSQMSFDEAAGVVARATGKSVKECKFGGVPVLDIKEGTVQSKLMYIYAKACLAMENKSDNQDALGDHEPLRTSRHPVSRKTHPNFLSYTILQDDAVVSKYKEKNRGTSSRAVVKQKEKHKAESTNEMDCSITPGVTDHRPDKRMWTMQKDIDITVSPVADRPHSSVDPSCLTVIDAATSTLPPQAHATPTDDFISLSDFAVQDGRVVERRPTLGFSSIADTPVPSAVGGDAEKSEGQQEELSAVDETDVKCIARINAESIEGCATVESKLTKPPHDASDDGHQQKDRVAVDQRMESHEMMTDVPGGEQNGTNVHEYTDEMQKGAAREHKNGHEDDDFASIGGSNERGLAAGVASLDGLLDFSLNDGSHDNEECVYADAGYGVSERTGAGEIEPASTSLITKLGFDHARKVSKTNDNGDDEAFDERGKHNENGEYEENDVDAGVEALSDPLVSTLFHNHPDVCEVIKDKPACAVLVKKSMIDEIQEILQSLQMEVHFERHSTTAFGSTASPSRSLPHSCDTDGQHCYRCGTTCELVELDIARGQRELYCPECCEMFFFSEDCQSPVARSSKVLQGADRLTADTDAPAEVVRFDDSSVTSGDIVNPWRYNLQRSDTSSSTRGSDTPSMTKPVDEVWL</sequence>
<feature type="region of interest" description="Disordered" evidence="1">
    <location>
        <begin position="912"/>
        <end position="937"/>
    </location>
</feature>
<feature type="region of interest" description="Disordered" evidence="1">
    <location>
        <begin position="1113"/>
        <end position="1137"/>
    </location>
</feature>
<dbReference type="InterPro" id="IPR001478">
    <property type="entry name" value="PDZ"/>
</dbReference>
<evidence type="ECO:0000313" key="4">
    <source>
        <dbReference type="Proteomes" id="UP001162031"/>
    </source>
</evidence>
<feature type="region of interest" description="Disordered" evidence="1">
    <location>
        <begin position="303"/>
        <end position="322"/>
    </location>
</feature>
<feature type="compositionally biased region" description="Basic and acidic residues" evidence="1">
    <location>
        <begin position="561"/>
        <end position="573"/>
    </location>
</feature>
<dbReference type="Proteomes" id="UP001162031">
    <property type="component" value="Unassembled WGS sequence"/>
</dbReference>
<feature type="compositionally biased region" description="Basic residues" evidence="1">
    <location>
        <begin position="574"/>
        <end position="583"/>
    </location>
</feature>
<protein>
    <recommendedName>
        <fullName evidence="2">PDZ domain-containing protein</fullName>
    </recommendedName>
</protein>
<accession>A0AAV0V3S4</accession>
<dbReference type="SMART" id="SM00228">
    <property type="entry name" value="PDZ"/>
    <property type="match status" value="2"/>
</dbReference>
<keyword evidence="4" id="KW-1185">Reference proteome</keyword>
<gene>
    <name evidence="3" type="ORF">HBR001_LOCUS9087</name>
</gene>
<evidence type="ECO:0000256" key="1">
    <source>
        <dbReference type="SAM" id="MobiDB-lite"/>
    </source>
</evidence>
<dbReference type="Pfam" id="PF00595">
    <property type="entry name" value="PDZ"/>
    <property type="match status" value="1"/>
</dbReference>
<feature type="compositionally biased region" description="Low complexity" evidence="1">
    <location>
        <begin position="107"/>
        <end position="119"/>
    </location>
</feature>
<feature type="compositionally biased region" description="Basic and acidic residues" evidence="1">
    <location>
        <begin position="331"/>
        <end position="346"/>
    </location>
</feature>
<dbReference type="SUPFAM" id="SSF50156">
    <property type="entry name" value="PDZ domain-like"/>
    <property type="match status" value="1"/>
</dbReference>
<feature type="region of interest" description="Disordered" evidence="1">
    <location>
        <begin position="453"/>
        <end position="507"/>
    </location>
</feature>
<feature type="region of interest" description="Disordered" evidence="1">
    <location>
        <begin position="95"/>
        <end position="188"/>
    </location>
</feature>
<dbReference type="AlphaFoldDB" id="A0AAV0V3S4"/>
<feature type="compositionally biased region" description="Basic residues" evidence="1">
    <location>
        <begin position="95"/>
        <end position="106"/>
    </location>
</feature>
<name>A0AAV0V3S4_HYABA</name>
<dbReference type="Gene3D" id="2.30.42.10">
    <property type="match status" value="1"/>
</dbReference>
<feature type="region of interest" description="Disordered" evidence="1">
    <location>
        <begin position="561"/>
        <end position="583"/>
    </location>
</feature>
<organism evidence="3 4">
    <name type="scientific">Hyaloperonospora brassicae</name>
    <name type="common">Brassica downy mildew</name>
    <name type="synonym">Peronospora brassicae</name>
    <dbReference type="NCBI Taxonomy" id="162125"/>
    <lineage>
        <taxon>Eukaryota</taxon>
        <taxon>Sar</taxon>
        <taxon>Stramenopiles</taxon>
        <taxon>Oomycota</taxon>
        <taxon>Peronosporomycetes</taxon>
        <taxon>Peronosporales</taxon>
        <taxon>Peronosporaceae</taxon>
        <taxon>Hyaloperonospora</taxon>
    </lineage>
</organism>
<feature type="region of interest" description="Disordered" evidence="1">
    <location>
        <begin position="717"/>
        <end position="745"/>
    </location>
</feature>
<feature type="region of interest" description="Disordered" evidence="1">
    <location>
        <begin position="609"/>
        <end position="642"/>
    </location>
</feature>
<feature type="compositionally biased region" description="Basic and acidic residues" evidence="1">
    <location>
        <begin position="169"/>
        <end position="182"/>
    </location>
</feature>
<proteinExistence type="predicted"/>
<dbReference type="EMBL" id="CANTFL010001475">
    <property type="protein sequence ID" value="CAI5742650.1"/>
    <property type="molecule type" value="Genomic_DNA"/>
</dbReference>
<feature type="domain" description="PDZ" evidence="2">
    <location>
        <begin position="24"/>
        <end position="83"/>
    </location>
</feature>
<feature type="compositionally biased region" description="Low complexity" evidence="1">
    <location>
        <begin position="1113"/>
        <end position="1127"/>
    </location>
</feature>
<evidence type="ECO:0000313" key="3">
    <source>
        <dbReference type="EMBL" id="CAI5742650.1"/>
    </source>
</evidence>
<dbReference type="InterPro" id="IPR036034">
    <property type="entry name" value="PDZ_sf"/>
</dbReference>
<comment type="caution">
    <text evidence="3">The sequence shown here is derived from an EMBL/GenBank/DDBJ whole genome shotgun (WGS) entry which is preliminary data.</text>
</comment>
<feature type="compositionally biased region" description="Low complexity" evidence="1">
    <location>
        <begin position="462"/>
        <end position="471"/>
    </location>
</feature>
<feature type="compositionally biased region" description="Polar residues" evidence="1">
    <location>
        <begin position="496"/>
        <end position="507"/>
    </location>
</feature>
<reference evidence="3" key="1">
    <citation type="submission" date="2022-12" db="EMBL/GenBank/DDBJ databases">
        <authorList>
            <person name="Webb A."/>
        </authorList>
    </citation>
    <scope>NUCLEOTIDE SEQUENCE</scope>
    <source>
        <strain evidence="3">Hp1</strain>
    </source>
</reference>
<feature type="compositionally biased region" description="Basic residues" evidence="1">
    <location>
        <begin position="142"/>
        <end position="153"/>
    </location>
</feature>